<accession>A0ABQ8TDP5</accession>
<evidence type="ECO:0000256" key="1">
    <source>
        <dbReference type="SAM" id="MobiDB-lite"/>
    </source>
</evidence>
<feature type="region of interest" description="Disordered" evidence="1">
    <location>
        <begin position="221"/>
        <end position="244"/>
    </location>
</feature>
<sequence>MCEMCRVAIMLQPHALPYYQGNLLHKSGEGFLVGFEVETAGSKMEPTSVSAQQTALPILTLSSGLTKESSILLERIQYRAAKFVKGKREDGNDTIKELKWETLENRRRKTRITSLYRAHLGQKAWVDITARLEKPTYYRLDHDFKIKCRKQKTDVGRIHRQDFGPKLTLESTKSPFSYSQSTLKIISREKLFWGIFDFGPLVITITSALTNWSYPGTPPDTVSTSPLYPSSSRMGSARDHHHHHHHHHPDLELWFSVNVHSETRIFSPSLLWRPKADLNLFKSQRIPEAQNLCGNECGDDDDDDDDDTAEANFIFHIRSKEESSSNK</sequence>
<feature type="compositionally biased region" description="Polar residues" evidence="1">
    <location>
        <begin position="221"/>
        <end position="234"/>
    </location>
</feature>
<keyword evidence="3" id="KW-1185">Reference proteome</keyword>
<evidence type="ECO:0000313" key="3">
    <source>
        <dbReference type="Proteomes" id="UP001148838"/>
    </source>
</evidence>
<gene>
    <name evidence="2" type="ORF">ANN_05838</name>
</gene>
<comment type="caution">
    <text evidence="2">The sequence shown here is derived from an EMBL/GenBank/DDBJ whole genome shotgun (WGS) entry which is preliminary data.</text>
</comment>
<proteinExistence type="predicted"/>
<dbReference type="EMBL" id="JAJSOF020000011">
    <property type="protein sequence ID" value="KAJ4444049.1"/>
    <property type="molecule type" value="Genomic_DNA"/>
</dbReference>
<name>A0ABQ8TDP5_PERAM</name>
<dbReference type="Proteomes" id="UP001148838">
    <property type="component" value="Unassembled WGS sequence"/>
</dbReference>
<reference evidence="2 3" key="1">
    <citation type="journal article" date="2022" name="Allergy">
        <title>Genome assembly and annotation of Periplaneta americana reveal a comprehensive cockroach allergen profile.</title>
        <authorList>
            <person name="Wang L."/>
            <person name="Xiong Q."/>
            <person name="Saelim N."/>
            <person name="Wang L."/>
            <person name="Nong W."/>
            <person name="Wan A.T."/>
            <person name="Shi M."/>
            <person name="Liu X."/>
            <person name="Cao Q."/>
            <person name="Hui J.H.L."/>
            <person name="Sookrung N."/>
            <person name="Leung T.F."/>
            <person name="Tungtrongchitr A."/>
            <person name="Tsui S.K.W."/>
        </authorList>
    </citation>
    <scope>NUCLEOTIDE SEQUENCE [LARGE SCALE GENOMIC DNA]</scope>
    <source>
        <strain evidence="2">PWHHKU_190912</strain>
    </source>
</reference>
<organism evidence="2 3">
    <name type="scientific">Periplaneta americana</name>
    <name type="common">American cockroach</name>
    <name type="synonym">Blatta americana</name>
    <dbReference type="NCBI Taxonomy" id="6978"/>
    <lineage>
        <taxon>Eukaryota</taxon>
        <taxon>Metazoa</taxon>
        <taxon>Ecdysozoa</taxon>
        <taxon>Arthropoda</taxon>
        <taxon>Hexapoda</taxon>
        <taxon>Insecta</taxon>
        <taxon>Pterygota</taxon>
        <taxon>Neoptera</taxon>
        <taxon>Polyneoptera</taxon>
        <taxon>Dictyoptera</taxon>
        <taxon>Blattodea</taxon>
        <taxon>Blattoidea</taxon>
        <taxon>Blattidae</taxon>
        <taxon>Blattinae</taxon>
        <taxon>Periplaneta</taxon>
    </lineage>
</organism>
<evidence type="ECO:0000313" key="2">
    <source>
        <dbReference type="EMBL" id="KAJ4444049.1"/>
    </source>
</evidence>
<protein>
    <submittedName>
        <fullName evidence="2">Uncharacterized protein</fullName>
    </submittedName>
</protein>